<keyword evidence="2" id="KW-1185">Reference proteome</keyword>
<dbReference type="STRING" id="595670.SAMN05421643_1034"/>
<organism evidence="1 2">
    <name type="scientific">Acinetobacter kyonggiensis</name>
    <dbReference type="NCBI Taxonomy" id="595670"/>
    <lineage>
        <taxon>Bacteria</taxon>
        <taxon>Pseudomonadati</taxon>
        <taxon>Pseudomonadota</taxon>
        <taxon>Gammaproteobacteria</taxon>
        <taxon>Moraxellales</taxon>
        <taxon>Moraxellaceae</taxon>
        <taxon>Acinetobacter</taxon>
    </lineage>
</organism>
<evidence type="ECO:0000313" key="1">
    <source>
        <dbReference type="EMBL" id="SDY05640.1"/>
    </source>
</evidence>
<evidence type="ECO:0000313" key="2">
    <source>
        <dbReference type="Proteomes" id="UP000199035"/>
    </source>
</evidence>
<protein>
    <submittedName>
        <fullName evidence="1">Uncharacterized protein</fullName>
    </submittedName>
</protein>
<accession>A0A1H3GRF4</accession>
<dbReference type="AlphaFoldDB" id="A0A1H3GRF4"/>
<dbReference type="Proteomes" id="UP000199035">
    <property type="component" value="Unassembled WGS sequence"/>
</dbReference>
<sequence>MNISVKEINKHIEEFKKTKKGPNLLVIGYMTYSKLMKDAKFHEHVTKDIKDPMIRYYRGIEIKMVTKKHHFEIK</sequence>
<gene>
    <name evidence="1" type="ORF">SAMN05421643_1034</name>
</gene>
<name>A0A1H3GRF4_9GAMM</name>
<proteinExistence type="predicted"/>
<reference evidence="2" key="1">
    <citation type="submission" date="2016-10" db="EMBL/GenBank/DDBJ databases">
        <authorList>
            <person name="Varghese N."/>
            <person name="Submissions S."/>
        </authorList>
    </citation>
    <scope>NUCLEOTIDE SEQUENCE [LARGE SCALE GENOMIC DNA]</scope>
    <source>
        <strain evidence="2">ANC 5109</strain>
    </source>
</reference>
<dbReference type="EMBL" id="FNPK01000003">
    <property type="protein sequence ID" value="SDY05640.1"/>
    <property type="molecule type" value="Genomic_DNA"/>
</dbReference>